<dbReference type="GeneID" id="85480716"/>
<dbReference type="InterPro" id="IPR036864">
    <property type="entry name" value="Zn2-C6_fun-type_DNA-bd_sf"/>
</dbReference>
<dbReference type="SUPFAM" id="SSF57701">
    <property type="entry name" value="Zn2/Cys6 DNA-binding domain"/>
    <property type="match status" value="1"/>
</dbReference>
<dbReference type="RefSeq" id="XP_060446613.1">
    <property type="nucleotide sequence ID" value="XM_060595854.1"/>
</dbReference>
<accession>A0AAJ0EIE6</accession>
<feature type="region of interest" description="Disordered" evidence="5">
    <location>
        <begin position="64"/>
        <end position="93"/>
    </location>
</feature>
<keyword evidence="4" id="KW-0539">Nucleus</keyword>
<reference evidence="7" key="1">
    <citation type="submission" date="2021-06" db="EMBL/GenBank/DDBJ databases">
        <title>Comparative genomics, transcriptomics and evolutionary studies reveal genomic signatures of adaptation to plant cell wall in hemibiotrophic fungi.</title>
        <authorList>
            <consortium name="DOE Joint Genome Institute"/>
            <person name="Baroncelli R."/>
            <person name="Diaz J.F."/>
            <person name="Benocci T."/>
            <person name="Peng M."/>
            <person name="Battaglia E."/>
            <person name="Haridas S."/>
            <person name="Andreopoulos W."/>
            <person name="Labutti K."/>
            <person name="Pangilinan J."/>
            <person name="Floch G.L."/>
            <person name="Makela M.R."/>
            <person name="Henrissat B."/>
            <person name="Grigoriev I.V."/>
            <person name="Crouch J.A."/>
            <person name="De Vries R.P."/>
            <person name="Sukno S.A."/>
            <person name="Thon M.R."/>
        </authorList>
    </citation>
    <scope>NUCLEOTIDE SEQUENCE</scope>
    <source>
        <strain evidence="7">CBS 102054</strain>
    </source>
</reference>
<evidence type="ECO:0000313" key="7">
    <source>
        <dbReference type="EMBL" id="KAK1638006.1"/>
    </source>
</evidence>
<dbReference type="SMART" id="SM00066">
    <property type="entry name" value="GAL4"/>
    <property type="match status" value="1"/>
</dbReference>
<gene>
    <name evidence="7" type="ORF">BDP81DRAFT_515381</name>
</gene>
<dbReference type="AlphaFoldDB" id="A0AAJ0EIE6"/>
<evidence type="ECO:0000256" key="3">
    <source>
        <dbReference type="ARBA" id="ARBA00023163"/>
    </source>
</evidence>
<name>A0AAJ0EIE6_9PEZI</name>
<dbReference type="PROSITE" id="PS00463">
    <property type="entry name" value="ZN2_CY6_FUNGAL_1"/>
    <property type="match status" value="1"/>
</dbReference>
<feature type="region of interest" description="Disordered" evidence="5">
    <location>
        <begin position="293"/>
        <end position="328"/>
    </location>
</feature>
<comment type="caution">
    <text evidence="7">The sequence shown here is derived from an EMBL/GenBank/DDBJ whole genome shotgun (WGS) entry which is preliminary data.</text>
</comment>
<dbReference type="PROSITE" id="PS50048">
    <property type="entry name" value="ZN2_CY6_FUNGAL_2"/>
    <property type="match status" value="1"/>
</dbReference>
<dbReference type="GO" id="GO:0003677">
    <property type="term" value="F:DNA binding"/>
    <property type="evidence" value="ECO:0007669"/>
    <property type="project" value="UniProtKB-KW"/>
</dbReference>
<evidence type="ECO:0000256" key="5">
    <source>
        <dbReference type="SAM" id="MobiDB-lite"/>
    </source>
</evidence>
<dbReference type="Pfam" id="PF00172">
    <property type="entry name" value="Zn_clus"/>
    <property type="match status" value="1"/>
</dbReference>
<feature type="domain" description="Zn(2)-C6 fungal-type" evidence="6">
    <location>
        <begin position="32"/>
        <end position="62"/>
    </location>
</feature>
<proteinExistence type="predicted"/>
<dbReference type="EMBL" id="JAHMHQ010000007">
    <property type="protein sequence ID" value="KAK1638006.1"/>
    <property type="molecule type" value="Genomic_DNA"/>
</dbReference>
<dbReference type="InterPro" id="IPR050675">
    <property type="entry name" value="OAF3"/>
</dbReference>
<evidence type="ECO:0000256" key="1">
    <source>
        <dbReference type="ARBA" id="ARBA00023015"/>
    </source>
</evidence>
<dbReference type="Proteomes" id="UP001243989">
    <property type="component" value="Unassembled WGS sequence"/>
</dbReference>
<feature type="region of interest" description="Disordered" evidence="5">
    <location>
        <begin position="204"/>
        <end position="276"/>
    </location>
</feature>
<dbReference type="GO" id="GO:0000981">
    <property type="term" value="F:DNA-binding transcription factor activity, RNA polymerase II-specific"/>
    <property type="evidence" value="ECO:0007669"/>
    <property type="project" value="InterPro"/>
</dbReference>
<evidence type="ECO:0000259" key="6">
    <source>
        <dbReference type="PROSITE" id="PS50048"/>
    </source>
</evidence>
<feature type="compositionally biased region" description="Basic and acidic residues" evidence="5">
    <location>
        <begin position="65"/>
        <end position="78"/>
    </location>
</feature>
<dbReference type="GO" id="GO:0008270">
    <property type="term" value="F:zinc ion binding"/>
    <property type="evidence" value="ECO:0007669"/>
    <property type="project" value="InterPro"/>
</dbReference>
<evidence type="ECO:0000313" key="8">
    <source>
        <dbReference type="Proteomes" id="UP001243989"/>
    </source>
</evidence>
<sequence>MFGTWKYDRQNRGGTIRQTFERANLRPTPQQACNTCRAKKMKCTGEKTGCSRCKALDSPCQYTKPSERVRASRKDRTSAKKRPASTGPKDDVEKAAEAELLKPPSPVDIGERATTTHIPDDAAERQDAVGWSASACYPTGPAAMDWPMLTDSATAGPADETADDLLLQCFSEDGHRPQFSPRKVSSKMGSIDLAWMDGWRDSVTQENEAGPSHHTAWPGQETGQAKVPSATTPTGRLLPTLSAETIREDSPCKAALPPEQETGMRTPKRGTRSPANGCQCLPRVVLLLDEFETSLNGSDGPDMPGSSSETSYQTQNKHQHQHQQRQHALESTLATLKEPLSHARAMRGCSACNCKQENMTLLTFLISRLADLLNTTSASLDVCSRSARTGEARGWLGNVVVGEYEVDSDTEWESIMGSLALLHLQRLGLLIESMGNLPTIANSESLQRRLAAAESKLTATRVRLCL</sequence>
<dbReference type="Gene3D" id="4.10.240.10">
    <property type="entry name" value="Zn(2)-C6 fungal-type DNA-binding domain"/>
    <property type="match status" value="1"/>
</dbReference>
<evidence type="ECO:0000256" key="4">
    <source>
        <dbReference type="ARBA" id="ARBA00023242"/>
    </source>
</evidence>
<dbReference type="InterPro" id="IPR001138">
    <property type="entry name" value="Zn2Cys6_DnaBD"/>
</dbReference>
<keyword evidence="8" id="KW-1185">Reference proteome</keyword>
<feature type="compositionally biased region" description="Low complexity" evidence="5">
    <location>
        <begin position="297"/>
        <end position="316"/>
    </location>
</feature>
<keyword evidence="1" id="KW-0805">Transcription regulation</keyword>
<dbReference type="PANTHER" id="PTHR31069:SF32">
    <property type="entry name" value="ARGININE METABOLISM REGULATION PROTEIN II"/>
    <property type="match status" value="1"/>
</dbReference>
<keyword evidence="2" id="KW-0238">DNA-binding</keyword>
<organism evidence="7 8">
    <name type="scientific">Colletotrichum phormii</name>
    <dbReference type="NCBI Taxonomy" id="359342"/>
    <lineage>
        <taxon>Eukaryota</taxon>
        <taxon>Fungi</taxon>
        <taxon>Dikarya</taxon>
        <taxon>Ascomycota</taxon>
        <taxon>Pezizomycotina</taxon>
        <taxon>Sordariomycetes</taxon>
        <taxon>Hypocreomycetidae</taxon>
        <taxon>Glomerellales</taxon>
        <taxon>Glomerellaceae</taxon>
        <taxon>Colletotrichum</taxon>
        <taxon>Colletotrichum acutatum species complex</taxon>
    </lineage>
</organism>
<dbReference type="CDD" id="cd00067">
    <property type="entry name" value="GAL4"/>
    <property type="match status" value="1"/>
</dbReference>
<dbReference type="PANTHER" id="PTHR31069">
    <property type="entry name" value="OLEATE-ACTIVATED TRANSCRIPTION FACTOR 1-RELATED"/>
    <property type="match status" value="1"/>
</dbReference>
<protein>
    <recommendedName>
        <fullName evidence="6">Zn(2)-C6 fungal-type domain-containing protein</fullName>
    </recommendedName>
</protein>
<keyword evidence="3" id="KW-0804">Transcription</keyword>
<evidence type="ECO:0000256" key="2">
    <source>
        <dbReference type="ARBA" id="ARBA00023125"/>
    </source>
</evidence>